<accession>E8U3I4</accession>
<dbReference type="Gene3D" id="3.90.550.10">
    <property type="entry name" value="Spore Coat Polysaccharide Biosynthesis Protein SpsA, Chain A"/>
    <property type="match status" value="1"/>
</dbReference>
<dbReference type="GO" id="GO:0016740">
    <property type="term" value="F:transferase activity"/>
    <property type="evidence" value="ECO:0007669"/>
    <property type="project" value="UniProtKB-KW"/>
</dbReference>
<dbReference type="AlphaFoldDB" id="E8U3I4"/>
<proteinExistence type="predicted"/>
<dbReference type="InterPro" id="IPR001173">
    <property type="entry name" value="Glyco_trans_2-like"/>
</dbReference>
<evidence type="ECO:0000313" key="3">
    <source>
        <dbReference type="Proteomes" id="UP000008635"/>
    </source>
</evidence>
<dbReference type="RefSeq" id="WP_013558111.1">
    <property type="nucleotide sequence ID" value="NC_014958.1"/>
</dbReference>
<sequence>MKELPKVSIGIITYNQADFIEEAVLSALHQDYPNIEVVVSDDGSSDETPEILQKLLRDYPDRLKLILLEKNVGLAQNCNVALSECDGEYLCFMGGDDILAPGKIKHQLEFMLCHPECSVSYHQVEAFESSSRKHLYFFTTHFIEGYSKDLIENGMFFLPIGAMAKMTQSRQVKFREEIPIASDWYFFIDILRSSSGSILYFPGVYAYYRRHSNNVTNFSNNADNWNAVELMRKEMPDLRESIDRFQARLALMEWRSKRISLQKMLPLILKSPRASIWALNWLLEARQGRASQASRYITQLMKRLPQILKG</sequence>
<organism evidence="2 3">
    <name type="scientific">Deinococcus maricopensis (strain DSM 21211 / LMG 22137 / NRRL B-23946 / LB-34)</name>
    <dbReference type="NCBI Taxonomy" id="709986"/>
    <lineage>
        <taxon>Bacteria</taxon>
        <taxon>Thermotogati</taxon>
        <taxon>Deinococcota</taxon>
        <taxon>Deinococci</taxon>
        <taxon>Deinococcales</taxon>
        <taxon>Deinococcaceae</taxon>
        <taxon>Deinococcus</taxon>
    </lineage>
</organism>
<dbReference type="OrthoDB" id="9802649at2"/>
<protein>
    <submittedName>
        <fullName evidence="2">Glycosyl transferase family 2</fullName>
    </submittedName>
</protein>
<reference evidence="2 3" key="1">
    <citation type="journal article" date="2011" name="Stand. Genomic Sci.">
        <title>Complete genome sequence of Deinococcus maricopensis type strain (LB-34).</title>
        <authorList>
            <person name="Pukall R."/>
            <person name="Zeytun A."/>
            <person name="Lucas S."/>
            <person name="Lapidus A."/>
            <person name="Hammon N."/>
            <person name="Deshpande S."/>
            <person name="Nolan M."/>
            <person name="Cheng J.F."/>
            <person name="Pitluck S."/>
            <person name="Liolios K."/>
            <person name="Pagani I."/>
            <person name="Mikhailova N."/>
            <person name="Ivanova N."/>
            <person name="Mavromatis K."/>
            <person name="Pati A."/>
            <person name="Tapia R."/>
            <person name="Han C."/>
            <person name="Goodwin L."/>
            <person name="Chen A."/>
            <person name="Palaniappan K."/>
            <person name="Land M."/>
            <person name="Hauser L."/>
            <person name="Chang Y.J."/>
            <person name="Jeffries C.D."/>
            <person name="Brambilla E.M."/>
            <person name="Rohde M."/>
            <person name="Goker M."/>
            <person name="Detter J.C."/>
            <person name="Woyke T."/>
            <person name="Bristow J."/>
            <person name="Eisen J.A."/>
            <person name="Markowitz V."/>
            <person name="Hugenholtz P."/>
            <person name="Kyrpides N.C."/>
            <person name="Klenk H.P."/>
        </authorList>
    </citation>
    <scope>NUCLEOTIDE SEQUENCE [LARGE SCALE GENOMIC DNA]</scope>
    <source>
        <strain evidence="3">DSM 21211 / LMG 22137 / NRRL B-23946 / LB-34</strain>
    </source>
</reference>
<dbReference type="HOGENOM" id="CLU_025996_0_7_0"/>
<feature type="domain" description="Glycosyltransferase 2-like" evidence="1">
    <location>
        <begin position="8"/>
        <end position="135"/>
    </location>
</feature>
<gene>
    <name evidence="2" type="ordered locus">Deima_2979</name>
</gene>
<evidence type="ECO:0000313" key="2">
    <source>
        <dbReference type="EMBL" id="ADV68608.1"/>
    </source>
</evidence>
<dbReference type="EMBL" id="CP002454">
    <property type="protein sequence ID" value="ADV68608.1"/>
    <property type="molecule type" value="Genomic_DNA"/>
</dbReference>
<keyword evidence="3" id="KW-1185">Reference proteome</keyword>
<dbReference type="eggNOG" id="COG0463">
    <property type="taxonomic scope" value="Bacteria"/>
</dbReference>
<dbReference type="Proteomes" id="UP000008635">
    <property type="component" value="Chromosome"/>
</dbReference>
<name>E8U3I4_DEIML</name>
<dbReference type="KEGG" id="dmr:Deima_2979"/>
<reference evidence="3" key="2">
    <citation type="submission" date="2011-01" db="EMBL/GenBank/DDBJ databases">
        <title>The complete genome of Deinococcus maricopensis DSM 21211.</title>
        <authorList>
            <consortium name="US DOE Joint Genome Institute (JGI-PGF)"/>
            <person name="Lucas S."/>
            <person name="Copeland A."/>
            <person name="Lapidus A."/>
            <person name="Goodwin L."/>
            <person name="Pitluck S."/>
            <person name="Kyrpides N."/>
            <person name="Mavromatis K."/>
            <person name="Pagani I."/>
            <person name="Ivanova N."/>
            <person name="Ovchinnikova G."/>
            <person name="Zeytun A."/>
            <person name="Detter J.C."/>
            <person name="Han C."/>
            <person name="Land M."/>
            <person name="Hauser L."/>
            <person name="Markowitz V."/>
            <person name="Cheng J.-F."/>
            <person name="Hugenholtz P."/>
            <person name="Woyke T."/>
            <person name="Wu D."/>
            <person name="Pukall R."/>
            <person name="Gehrich-Schroeter G."/>
            <person name="Brambilla E."/>
            <person name="Klenk H.-P."/>
            <person name="Eisen J.A."/>
        </authorList>
    </citation>
    <scope>NUCLEOTIDE SEQUENCE [LARGE SCALE GENOMIC DNA]</scope>
    <source>
        <strain evidence="3">DSM 21211 / LMG 22137 / NRRL B-23946 / LB-34</strain>
    </source>
</reference>
<keyword evidence="2" id="KW-0808">Transferase</keyword>
<dbReference type="Pfam" id="PF00535">
    <property type="entry name" value="Glycos_transf_2"/>
    <property type="match status" value="1"/>
</dbReference>
<evidence type="ECO:0000259" key="1">
    <source>
        <dbReference type="Pfam" id="PF00535"/>
    </source>
</evidence>
<dbReference type="STRING" id="709986.Deima_2979"/>
<dbReference type="InterPro" id="IPR029044">
    <property type="entry name" value="Nucleotide-diphossugar_trans"/>
</dbReference>
<dbReference type="SUPFAM" id="SSF53448">
    <property type="entry name" value="Nucleotide-diphospho-sugar transferases"/>
    <property type="match status" value="1"/>
</dbReference>
<dbReference type="PANTHER" id="PTHR22916">
    <property type="entry name" value="GLYCOSYLTRANSFERASE"/>
    <property type="match status" value="1"/>
</dbReference>